<dbReference type="Proteomes" id="UP001148614">
    <property type="component" value="Unassembled WGS sequence"/>
</dbReference>
<dbReference type="AlphaFoldDB" id="A0A9W8TJ12"/>
<comment type="caution">
    <text evidence="1">The sequence shown here is derived from an EMBL/GenBank/DDBJ whole genome shotgun (WGS) entry which is preliminary data.</text>
</comment>
<organism evidence="1 2">
    <name type="scientific">Xylaria arbuscula</name>
    <dbReference type="NCBI Taxonomy" id="114810"/>
    <lineage>
        <taxon>Eukaryota</taxon>
        <taxon>Fungi</taxon>
        <taxon>Dikarya</taxon>
        <taxon>Ascomycota</taxon>
        <taxon>Pezizomycotina</taxon>
        <taxon>Sordariomycetes</taxon>
        <taxon>Xylariomycetidae</taxon>
        <taxon>Xylariales</taxon>
        <taxon>Xylariaceae</taxon>
        <taxon>Xylaria</taxon>
    </lineage>
</organism>
<name>A0A9W8TJ12_9PEZI</name>
<reference evidence="1" key="1">
    <citation type="submission" date="2022-07" db="EMBL/GenBank/DDBJ databases">
        <title>Genome Sequence of Xylaria arbuscula.</title>
        <authorList>
            <person name="Buettner E."/>
        </authorList>
    </citation>
    <scope>NUCLEOTIDE SEQUENCE</scope>
    <source>
        <strain evidence="1">VT107</strain>
    </source>
</reference>
<dbReference type="EMBL" id="JANPWZ010002325">
    <property type="protein sequence ID" value="KAJ3560028.1"/>
    <property type="molecule type" value="Genomic_DNA"/>
</dbReference>
<proteinExistence type="predicted"/>
<evidence type="ECO:0000313" key="2">
    <source>
        <dbReference type="Proteomes" id="UP001148614"/>
    </source>
</evidence>
<keyword evidence="2" id="KW-1185">Reference proteome</keyword>
<protein>
    <submittedName>
        <fullName evidence="1">Uncharacterized protein</fullName>
    </submittedName>
</protein>
<evidence type="ECO:0000313" key="1">
    <source>
        <dbReference type="EMBL" id="KAJ3560028.1"/>
    </source>
</evidence>
<accession>A0A9W8TJ12</accession>
<gene>
    <name evidence="1" type="ORF">NPX13_g9451</name>
</gene>
<sequence length="75" mass="8235">MPAVNMFPRVRHTDDSPQPYTVVNHNVWSKHRGNEAVSYGFPMQDAAAGILKFPTLCTRGTAETQQHVGIPAATD</sequence>